<dbReference type="STRING" id="1073325.SAMN05444483_103347"/>
<keyword evidence="2 3" id="KW-0808">Transferase</keyword>
<reference evidence="6" key="1">
    <citation type="submission" date="2016-11" db="EMBL/GenBank/DDBJ databases">
        <authorList>
            <person name="Varghese N."/>
            <person name="Submissions S."/>
        </authorList>
    </citation>
    <scope>NUCLEOTIDE SEQUENCE [LARGE SCALE GENOMIC DNA]</scope>
    <source>
        <strain evidence="6">DSM 24579</strain>
    </source>
</reference>
<sequence>MNKGVAITGMGIVSAIGSNTAMNYEALVSGKSGIDYPKNLLTKHKDLPVGEIALTNKDMAEKLRLPKDHLYTRAALLGVTAIKEAVEQSRLKIDSHTGLVSGTSVGGIDATEKFFTEFAAGNSENKEFIRAQHPGFTTQKIADYFGITGFVSTISTACSSSANAIMLGARLIKAGKLKRVIVGGTDCLTRFTLNGFNSLKILSKEPCQAFDENRYGLNLGEGAAYLILEAEDEIKDREVLGRLKAYGNSNDAFHQTASSADGEGAYLAMQKALITANIPLNAIDYINAHGTGTKNNDAAESVALQRIFNNEVPKFSSTKAFTGHALAAAGALEAVYSLLNIKKSQIFPNLNFSHPMQSSDLIPVTKLEQQKVNTVLSNSFGFGGNCTSLIFARDEK</sequence>
<dbReference type="InterPro" id="IPR014031">
    <property type="entry name" value="Ketoacyl_synth_C"/>
</dbReference>
<evidence type="ECO:0000313" key="5">
    <source>
        <dbReference type="EMBL" id="SHF94855.1"/>
    </source>
</evidence>
<dbReference type="InterPro" id="IPR014030">
    <property type="entry name" value="Ketoacyl_synth_N"/>
</dbReference>
<comment type="similarity">
    <text evidence="1 3">Belongs to the thiolase-like superfamily. Beta-ketoacyl-ACP synthases family.</text>
</comment>
<dbReference type="InterPro" id="IPR000794">
    <property type="entry name" value="Beta-ketoacyl_synthase"/>
</dbReference>
<dbReference type="PROSITE" id="PS52004">
    <property type="entry name" value="KS3_2"/>
    <property type="match status" value="1"/>
</dbReference>
<evidence type="ECO:0000313" key="6">
    <source>
        <dbReference type="Proteomes" id="UP000183945"/>
    </source>
</evidence>
<organism evidence="5 6">
    <name type="scientific">Salegentibacter echinorum</name>
    <dbReference type="NCBI Taxonomy" id="1073325"/>
    <lineage>
        <taxon>Bacteria</taxon>
        <taxon>Pseudomonadati</taxon>
        <taxon>Bacteroidota</taxon>
        <taxon>Flavobacteriia</taxon>
        <taxon>Flavobacteriales</taxon>
        <taxon>Flavobacteriaceae</taxon>
        <taxon>Salegentibacter</taxon>
    </lineage>
</organism>
<evidence type="ECO:0000256" key="2">
    <source>
        <dbReference type="ARBA" id="ARBA00022679"/>
    </source>
</evidence>
<dbReference type="OrthoDB" id="9808669at2"/>
<dbReference type="PROSITE" id="PS00606">
    <property type="entry name" value="KS3_1"/>
    <property type="match status" value="1"/>
</dbReference>
<dbReference type="Gene3D" id="3.40.47.10">
    <property type="match status" value="1"/>
</dbReference>
<dbReference type="InterPro" id="IPR016039">
    <property type="entry name" value="Thiolase-like"/>
</dbReference>
<evidence type="ECO:0000259" key="4">
    <source>
        <dbReference type="PROSITE" id="PS52004"/>
    </source>
</evidence>
<feature type="domain" description="Ketosynthase family 3 (KS3)" evidence="4">
    <location>
        <begin position="2"/>
        <end position="393"/>
    </location>
</feature>
<dbReference type="AlphaFoldDB" id="A0A1M5FTI6"/>
<dbReference type="GO" id="GO:0004315">
    <property type="term" value="F:3-oxoacyl-[acyl-carrier-protein] synthase activity"/>
    <property type="evidence" value="ECO:0007669"/>
    <property type="project" value="InterPro"/>
</dbReference>
<accession>A0A1M5FTI6</accession>
<dbReference type="SUPFAM" id="SSF53901">
    <property type="entry name" value="Thiolase-like"/>
    <property type="match status" value="1"/>
</dbReference>
<proteinExistence type="inferred from homology"/>
<dbReference type="RefSeq" id="WP_072878367.1">
    <property type="nucleotide sequence ID" value="NZ_FQVT01000003.1"/>
</dbReference>
<dbReference type="SMART" id="SM00825">
    <property type="entry name" value="PKS_KS"/>
    <property type="match status" value="1"/>
</dbReference>
<dbReference type="Pfam" id="PF00109">
    <property type="entry name" value="ketoacyl-synt"/>
    <property type="match status" value="1"/>
</dbReference>
<dbReference type="EMBL" id="FQVT01000003">
    <property type="protein sequence ID" value="SHF94855.1"/>
    <property type="molecule type" value="Genomic_DNA"/>
</dbReference>
<dbReference type="PANTHER" id="PTHR11712:SF336">
    <property type="entry name" value="3-OXOACYL-[ACYL-CARRIER-PROTEIN] SYNTHASE, MITOCHONDRIAL"/>
    <property type="match status" value="1"/>
</dbReference>
<dbReference type="GO" id="GO:0006633">
    <property type="term" value="P:fatty acid biosynthetic process"/>
    <property type="evidence" value="ECO:0007669"/>
    <property type="project" value="InterPro"/>
</dbReference>
<dbReference type="InterPro" id="IPR020841">
    <property type="entry name" value="PKS_Beta-ketoAc_synthase_dom"/>
</dbReference>
<dbReference type="GO" id="GO:0005829">
    <property type="term" value="C:cytosol"/>
    <property type="evidence" value="ECO:0007669"/>
    <property type="project" value="TreeGrafter"/>
</dbReference>
<keyword evidence="6" id="KW-1185">Reference proteome</keyword>
<name>A0A1M5FTI6_SALEC</name>
<dbReference type="PANTHER" id="PTHR11712">
    <property type="entry name" value="POLYKETIDE SYNTHASE-RELATED"/>
    <property type="match status" value="1"/>
</dbReference>
<evidence type="ECO:0000256" key="3">
    <source>
        <dbReference type="RuleBase" id="RU003694"/>
    </source>
</evidence>
<evidence type="ECO:0000256" key="1">
    <source>
        <dbReference type="ARBA" id="ARBA00008467"/>
    </source>
</evidence>
<gene>
    <name evidence="5" type="ORF">SAMN05444483_103347</name>
</gene>
<dbReference type="Pfam" id="PF02801">
    <property type="entry name" value="Ketoacyl-synt_C"/>
    <property type="match status" value="1"/>
</dbReference>
<dbReference type="CDD" id="cd00834">
    <property type="entry name" value="KAS_I_II"/>
    <property type="match status" value="1"/>
</dbReference>
<dbReference type="InterPro" id="IPR018201">
    <property type="entry name" value="Ketoacyl_synth_AS"/>
</dbReference>
<dbReference type="Proteomes" id="UP000183945">
    <property type="component" value="Unassembled WGS sequence"/>
</dbReference>
<protein>
    <submittedName>
        <fullName evidence="5">3-oxoacyl-[acyl-carrier-protein] synthase-1</fullName>
    </submittedName>
</protein>